<organism evidence="4 5">
    <name type="scientific">Wenjunlia tyrosinilytica</name>
    <dbReference type="NCBI Taxonomy" id="1544741"/>
    <lineage>
        <taxon>Bacteria</taxon>
        <taxon>Bacillati</taxon>
        <taxon>Actinomycetota</taxon>
        <taxon>Actinomycetes</taxon>
        <taxon>Kitasatosporales</taxon>
        <taxon>Streptomycetaceae</taxon>
        <taxon>Wenjunlia</taxon>
    </lineage>
</organism>
<dbReference type="NCBIfam" id="TIGR00377">
    <property type="entry name" value="ant_ant_sig"/>
    <property type="match status" value="1"/>
</dbReference>
<evidence type="ECO:0000256" key="2">
    <source>
        <dbReference type="RuleBase" id="RU003749"/>
    </source>
</evidence>
<sequence length="122" mass="12745">MTRPLPELTLRTRRGPRSCVVSVEGELDHDTAPQLRRALEELPTAEGGLLVLDLAGLEFCDSSGITALLAAHRRCTAAGAVLALACANSAVARVVHLTGLDQVFPLYTTVAEAQASLGSIPA</sequence>
<evidence type="ECO:0000313" key="5">
    <source>
        <dbReference type="Proteomes" id="UP000641932"/>
    </source>
</evidence>
<dbReference type="InterPro" id="IPR002645">
    <property type="entry name" value="STAS_dom"/>
</dbReference>
<dbReference type="CDD" id="cd07043">
    <property type="entry name" value="STAS_anti-anti-sigma_factors"/>
    <property type="match status" value="1"/>
</dbReference>
<evidence type="ECO:0000313" key="4">
    <source>
        <dbReference type="EMBL" id="GGO97045.1"/>
    </source>
</evidence>
<dbReference type="RefSeq" id="WP_229698838.1">
    <property type="nucleotide sequence ID" value="NZ_BMMS01000031.1"/>
</dbReference>
<comment type="caution">
    <text evidence="4">The sequence shown here is derived from an EMBL/GenBank/DDBJ whole genome shotgun (WGS) entry which is preliminary data.</text>
</comment>
<evidence type="ECO:0000259" key="3">
    <source>
        <dbReference type="PROSITE" id="PS50801"/>
    </source>
</evidence>
<dbReference type="AlphaFoldDB" id="A0A918E188"/>
<dbReference type="Gene3D" id="3.30.750.24">
    <property type="entry name" value="STAS domain"/>
    <property type="match status" value="1"/>
</dbReference>
<dbReference type="InterPro" id="IPR003658">
    <property type="entry name" value="Anti-sigma_ant"/>
</dbReference>
<keyword evidence="5" id="KW-1185">Reference proteome</keyword>
<dbReference type="Proteomes" id="UP000641932">
    <property type="component" value="Unassembled WGS sequence"/>
</dbReference>
<reference evidence="4" key="1">
    <citation type="journal article" date="2014" name="Int. J. Syst. Evol. Microbiol.">
        <title>Complete genome sequence of Corynebacterium casei LMG S-19264T (=DSM 44701T), isolated from a smear-ripened cheese.</title>
        <authorList>
            <consortium name="US DOE Joint Genome Institute (JGI-PGF)"/>
            <person name="Walter F."/>
            <person name="Albersmeier A."/>
            <person name="Kalinowski J."/>
            <person name="Ruckert C."/>
        </authorList>
    </citation>
    <scope>NUCLEOTIDE SEQUENCE</scope>
    <source>
        <strain evidence="4">CGMCC 4.7201</strain>
    </source>
</reference>
<comment type="similarity">
    <text evidence="1 2">Belongs to the anti-sigma-factor antagonist family.</text>
</comment>
<reference evidence="4" key="2">
    <citation type="submission" date="2020-09" db="EMBL/GenBank/DDBJ databases">
        <authorList>
            <person name="Sun Q."/>
            <person name="Zhou Y."/>
        </authorList>
    </citation>
    <scope>NUCLEOTIDE SEQUENCE</scope>
    <source>
        <strain evidence="4">CGMCC 4.7201</strain>
    </source>
</reference>
<feature type="domain" description="STAS" evidence="3">
    <location>
        <begin position="8"/>
        <end position="117"/>
    </location>
</feature>
<dbReference type="SUPFAM" id="SSF52091">
    <property type="entry name" value="SpoIIaa-like"/>
    <property type="match status" value="1"/>
</dbReference>
<dbReference type="EMBL" id="BMMS01000031">
    <property type="protein sequence ID" value="GGO97045.1"/>
    <property type="molecule type" value="Genomic_DNA"/>
</dbReference>
<dbReference type="PANTHER" id="PTHR33495">
    <property type="entry name" value="ANTI-SIGMA FACTOR ANTAGONIST TM_1081-RELATED-RELATED"/>
    <property type="match status" value="1"/>
</dbReference>
<gene>
    <name evidence="4" type="ORF">GCM10012280_57930</name>
</gene>
<dbReference type="Pfam" id="PF01740">
    <property type="entry name" value="STAS"/>
    <property type="match status" value="1"/>
</dbReference>
<dbReference type="PROSITE" id="PS50801">
    <property type="entry name" value="STAS"/>
    <property type="match status" value="1"/>
</dbReference>
<proteinExistence type="inferred from homology"/>
<dbReference type="InterPro" id="IPR036513">
    <property type="entry name" value="STAS_dom_sf"/>
</dbReference>
<accession>A0A918E188</accession>
<name>A0A918E188_9ACTN</name>
<evidence type="ECO:0000256" key="1">
    <source>
        <dbReference type="ARBA" id="ARBA00009013"/>
    </source>
</evidence>
<dbReference type="PANTHER" id="PTHR33495:SF2">
    <property type="entry name" value="ANTI-SIGMA FACTOR ANTAGONIST TM_1081-RELATED"/>
    <property type="match status" value="1"/>
</dbReference>
<dbReference type="GO" id="GO:0043856">
    <property type="term" value="F:anti-sigma factor antagonist activity"/>
    <property type="evidence" value="ECO:0007669"/>
    <property type="project" value="InterPro"/>
</dbReference>
<protein>
    <recommendedName>
        <fullName evidence="2">Anti-sigma factor antagonist</fullName>
    </recommendedName>
</protein>